<dbReference type="Pfam" id="PF13386">
    <property type="entry name" value="DsbD_2"/>
    <property type="match status" value="1"/>
</dbReference>
<feature type="transmembrane region" description="Helical" evidence="1">
    <location>
        <begin position="165"/>
        <end position="188"/>
    </location>
</feature>
<dbReference type="PANTHER" id="PTHR42208">
    <property type="entry name" value="HEAVY METAL TRANSPORTER-RELATED"/>
    <property type="match status" value="1"/>
</dbReference>
<evidence type="ECO:0000259" key="2">
    <source>
        <dbReference type="Pfam" id="PF13386"/>
    </source>
</evidence>
<dbReference type="RefSeq" id="WP_152299489.1">
    <property type="nucleotide sequence ID" value="NZ_CP041166.1"/>
</dbReference>
<dbReference type="EMBL" id="CP041166">
    <property type="protein sequence ID" value="QFR43426.1"/>
    <property type="molecule type" value="Genomic_DNA"/>
</dbReference>
<evidence type="ECO:0000256" key="1">
    <source>
        <dbReference type="SAM" id="Phobius"/>
    </source>
</evidence>
<evidence type="ECO:0000313" key="3">
    <source>
        <dbReference type="EMBL" id="QFR43426.1"/>
    </source>
</evidence>
<keyword evidence="1" id="KW-0812">Transmembrane</keyword>
<organism evidence="3 4">
    <name type="scientific">Sulfurimonas xiamenensis</name>
    <dbReference type="NCBI Taxonomy" id="2590021"/>
    <lineage>
        <taxon>Bacteria</taxon>
        <taxon>Pseudomonadati</taxon>
        <taxon>Campylobacterota</taxon>
        <taxon>Epsilonproteobacteria</taxon>
        <taxon>Campylobacterales</taxon>
        <taxon>Sulfurimonadaceae</taxon>
        <taxon>Sulfurimonas</taxon>
    </lineage>
</organism>
<feature type="transmembrane region" description="Helical" evidence="1">
    <location>
        <begin position="83"/>
        <end position="101"/>
    </location>
</feature>
<dbReference type="AlphaFoldDB" id="A0AAJ4A3V5"/>
<feature type="transmembrane region" description="Helical" evidence="1">
    <location>
        <begin position="54"/>
        <end position="77"/>
    </location>
</feature>
<proteinExistence type="predicted"/>
<reference evidence="4" key="1">
    <citation type="submission" date="2019-06" db="EMBL/GenBank/DDBJ databases">
        <title>Sulfurimonas gotlandica sp. nov., a chemoautotrophic and psychrotolerant epsilonproteobacterium isolated from a pelagic redoxcline, and an emended description of the genus Sulfurimonas.</title>
        <authorList>
            <person name="Wang S."/>
            <person name="Jiang L."/>
            <person name="Shao Z."/>
        </authorList>
    </citation>
    <scope>NUCLEOTIDE SEQUENCE [LARGE SCALE GENOMIC DNA]</scope>
    <source>
        <strain evidence="4">1-1N</strain>
    </source>
</reference>
<feature type="transmembrane region" description="Helical" evidence="1">
    <location>
        <begin position="200"/>
        <end position="218"/>
    </location>
</feature>
<keyword evidence="1" id="KW-0472">Membrane</keyword>
<evidence type="ECO:0000313" key="4">
    <source>
        <dbReference type="Proteomes" id="UP000326061"/>
    </source>
</evidence>
<name>A0AAJ4A3V5_9BACT</name>
<feature type="transmembrane region" description="Helical" evidence="1">
    <location>
        <begin position="134"/>
        <end position="159"/>
    </location>
</feature>
<sequence length="237" mass="25385">METVNIMSIISIAFLGSFGHCIGMCGGIVLAYTTIKIDPKSSKVSQSTAHLLYSLGRVFTYSVLGAIFGALGGVVTFNNTANGMMLIIAGVAMILAGLSLMGKIKFLTLVEHSFSSSSIYKNAFKKVLSSQSNFSFFVLGMLNGLLPCGFVYFFAITAASTADPFYGALVMAIFGLSTIPAMFSLGFLASLSSATNFRNIMMSLSSFAVILYGLYTVYDGYDYIVRADKTLTECHTQ</sequence>
<feature type="transmembrane region" description="Helical" evidence="1">
    <location>
        <begin position="6"/>
        <end position="33"/>
    </location>
</feature>
<dbReference type="Proteomes" id="UP000326061">
    <property type="component" value="Chromosome"/>
</dbReference>
<feature type="domain" description="Urease accessory protein UreH-like transmembrane" evidence="2">
    <location>
        <begin position="9"/>
        <end position="215"/>
    </location>
</feature>
<dbReference type="PANTHER" id="PTHR42208:SF1">
    <property type="entry name" value="HEAVY METAL TRANSPORTER"/>
    <property type="match status" value="1"/>
</dbReference>
<keyword evidence="1" id="KW-1133">Transmembrane helix</keyword>
<keyword evidence="4" id="KW-1185">Reference proteome</keyword>
<dbReference type="InterPro" id="IPR039447">
    <property type="entry name" value="UreH-like_TM_dom"/>
</dbReference>
<accession>A0AAJ4A3V5</accession>
<gene>
    <name evidence="3" type="ORF">FJR47_05730</name>
</gene>
<dbReference type="KEGG" id="suln:FJR47_05730"/>
<protein>
    <submittedName>
        <fullName evidence="3">Sulfite exporter TauE/SafE family protein</fullName>
    </submittedName>
</protein>